<dbReference type="KEGG" id="clup:CLUP02_04712"/>
<feature type="region of interest" description="Disordered" evidence="1">
    <location>
        <begin position="57"/>
        <end position="76"/>
    </location>
</feature>
<accession>A0A9Q8SLC3</accession>
<dbReference type="EMBL" id="CP019474">
    <property type="protein sequence ID" value="UQC79233.1"/>
    <property type="molecule type" value="Genomic_DNA"/>
</dbReference>
<evidence type="ECO:0000256" key="1">
    <source>
        <dbReference type="SAM" id="MobiDB-lite"/>
    </source>
</evidence>
<dbReference type="GeneID" id="73338733"/>
<proteinExistence type="predicted"/>
<dbReference type="SMART" id="SM00355">
    <property type="entry name" value="ZnF_C2H2"/>
    <property type="match status" value="3"/>
</dbReference>
<feature type="domain" description="C2H2-type" evidence="2">
    <location>
        <begin position="109"/>
        <end position="129"/>
    </location>
</feature>
<feature type="compositionally biased region" description="Acidic residues" evidence="1">
    <location>
        <begin position="57"/>
        <end position="69"/>
    </location>
</feature>
<dbReference type="RefSeq" id="XP_049140866.1">
    <property type="nucleotide sequence ID" value="XM_049283723.1"/>
</dbReference>
<reference evidence="3" key="1">
    <citation type="journal article" date="2021" name="Mol. Plant Microbe Interact.">
        <title>Complete Genome Sequence of the Plant-Pathogenic Fungus Colletotrichum lupini.</title>
        <authorList>
            <person name="Baroncelli R."/>
            <person name="Pensec F."/>
            <person name="Da Lio D."/>
            <person name="Boufleur T."/>
            <person name="Vicente I."/>
            <person name="Sarrocco S."/>
            <person name="Picot A."/>
            <person name="Baraldi E."/>
            <person name="Sukno S."/>
            <person name="Thon M."/>
            <person name="Le Floch G."/>
        </authorList>
    </citation>
    <scope>NUCLEOTIDE SEQUENCE</scope>
    <source>
        <strain evidence="3">IMI 504893</strain>
    </source>
</reference>
<evidence type="ECO:0000313" key="3">
    <source>
        <dbReference type="EMBL" id="UQC79233.1"/>
    </source>
</evidence>
<protein>
    <recommendedName>
        <fullName evidence="2">C2H2-type domain-containing protein</fullName>
    </recommendedName>
</protein>
<sequence>MSREINQFWQCKFCSALFISDDLLQLHFEEYRSRAAEAENCLAHANANVDEIVNADESPEDQLDDSEEPEPIKKNTKCPYKGCDRADPFQKGQQLRVHYGRHVACEEVCVYCYKIFRVASEYITHTRDHGDAVEEKAAYTSRRCARLLKQINQELVAHLRGGDHNKAKKRTWTEAALHSDVISRELKGEEIGIFDESSGPVLAGTMPGLQSVLGNASQADFTQNPVNLQSQTDMFLPSQDDDDSYTPSLFLRMNFCRYPPSADLGLGLDTLTAIETMGLQHTL</sequence>
<gene>
    <name evidence="3" type="ORF">CLUP02_04712</name>
</gene>
<dbReference type="Proteomes" id="UP000830671">
    <property type="component" value="Chromosome 2"/>
</dbReference>
<evidence type="ECO:0000259" key="2">
    <source>
        <dbReference type="PROSITE" id="PS00028"/>
    </source>
</evidence>
<keyword evidence="4" id="KW-1185">Reference proteome</keyword>
<dbReference type="AlphaFoldDB" id="A0A9Q8SLC3"/>
<dbReference type="PROSITE" id="PS00028">
    <property type="entry name" value="ZINC_FINGER_C2H2_1"/>
    <property type="match status" value="1"/>
</dbReference>
<name>A0A9Q8SLC3_9PEZI</name>
<organism evidence="3 4">
    <name type="scientific">Colletotrichum lupini</name>
    <dbReference type="NCBI Taxonomy" id="145971"/>
    <lineage>
        <taxon>Eukaryota</taxon>
        <taxon>Fungi</taxon>
        <taxon>Dikarya</taxon>
        <taxon>Ascomycota</taxon>
        <taxon>Pezizomycotina</taxon>
        <taxon>Sordariomycetes</taxon>
        <taxon>Hypocreomycetidae</taxon>
        <taxon>Glomerellales</taxon>
        <taxon>Glomerellaceae</taxon>
        <taxon>Colletotrichum</taxon>
        <taxon>Colletotrichum acutatum species complex</taxon>
    </lineage>
</organism>
<evidence type="ECO:0000313" key="4">
    <source>
        <dbReference type="Proteomes" id="UP000830671"/>
    </source>
</evidence>
<dbReference type="InterPro" id="IPR013087">
    <property type="entry name" value="Znf_C2H2_type"/>
</dbReference>